<name>A0A345XZG5_9ACTN</name>
<dbReference type="KEGG" id="sarm:DVA86_02480"/>
<accession>A0A345XZG5</accession>
<dbReference type="InterPro" id="IPR045851">
    <property type="entry name" value="AMP-bd_C_sf"/>
</dbReference>
<feature type="compositionally biased region" description="Low complexity" evidence="1">
    <location>
        <begin position="630"/>
        <end position="646"/>
    </location>
</feature>
<dbReference type="Proteomes" id="UP000254425">
    <property type="component" value="Chromosome"/>
</dbReference>
<dbReference type="InterPro" id="IPR020845">
    <property type="entry name" value="AMP-binding_CS"/>
</dbReference>
<dbReference type="AlphaFoldDB" id="A0A345XZG5"/>
<dbReference type="GO" id="GO:0044550">
    <property type="term" value="P:secondary metabolite biosynthetic process"/>
    <property type="evidence" value="ECO:0007669"/>
    <property type="project" value="TreeGrafter"/>
</dbReference>
<evidence type="ECO:0000313" key="3">
    <source>
        <dbReference type="EMBL" id="AXK37031.1"/>
    </source>
</evidence>
<dbReference type="Gene3D" id="3.30.300.30">
    <property type="match status" value="1"/>
</dbReference>
<dbReference type="InterPro" id="IPR025110">
    <property type="entry name" value="AMP-bd_C"/>
</dbReference>
<dbReference type="GO" id="GO:0043041">
    <property type="term" value="P:amino acid activation for nonribosomal peptide biosynthetic process"/>
    <property type="evidence" value="ECO:0007669"/>
    <property type="project" value="TreeGrafter"/>
</dbReference>
<dbReference type="Gene3D" id="1.10.1200.10">
    <property type="entry name" value="ACP-like"/>
    <property type="match status" value="1"/>
</dbReference>
<dbReference type="InterPro" id="IPR000873">
    <property type="entry name" value="AMP-dep_synth/lig_dom"/>
</dbReference>
<dbReference type="PANTHER" id="PTHR45527">
    <property type="entry name" value="NONRIBOSOMAL PEPTIDE SYNTHETASE"/>
    <property type="match status" value="1"/>
</dbReference>
<feature type="region of interest" description="Disordered" evidence="1">
    <location>
        <begin position="630"/>
        <end position="658"/>
    </location>
</feature>
<dbReference type="PANTHER" id="PTHR45527:SF1">
    <property type="entry name" value="FATTY ACID SYNTHASE"/>
    <property type="match status" value="1"/>
</dbReference>
<dbReference type="PROSITE" id="PS50075">
    <property type="entry name" value="CARRIER"/>
    <property type="match status" value="1"/>
</dbReference>
<dbReference type="SUPFAM" id="SSF47336">
    <property type="entry name" value="ACP-like"/>
    <property type="match status" value="1"/>
</dbReference>
<dbReference type="EMBL" id="CP031320">
    <property type="protein sequence ID" value="AXK37031.1"/>
    <property type="molecule type" value="Genomic_DNA"/>
</dbReference>
<gene>
    <name evidence="3" type="ORF">DVA86_02480</name>
</gene>
<evidence type="ECO:0000313" key="4">
    <source>
        <dbReference type="Proteomes" id="UP000254425"/>
    </source>
</evidence>
<dbReference type="CDD" id="cd05930">
    <property type="entry name" value="A_NRPS"/>
    <property type="match status" value="1"/>
</dbReference>
<evidence type="ECO:0000256" key="1">
    <source>
        <dbReference type="SAM" id="MobiDB-lite"/>
    </source>
</evidence>
<dbReference type="GO" id="GO:0031177">
    <property type="term" value="F:phosphopantetheine binding"/>
    <property type="evidence" value="ECO:0007669"/>
    <property type="project" value="TreeGrafter"/>
</dbReference>
<protein>
    <submittedName>
        <fullName evidence="3">Peptide synthetase</fullName>
    </submittedName>
</protein>
<organism evidence="3 4">
    <name type="scientific">Streptomyces armeniacus</name>
    <dbReference type="NCBI Taxonomy" id="83291"/>
    <lineage>
        <taxon>Bacteria</taxon>
        <taxon>Bacillati</taxon>
        <taxon>Actinomycetota</taxon>
        <taxon>Actinomycetes</taxon>
        <taxon>Kitasatosporales</taxon>
        <taxon>Streptomycetaceae</taxon>
        <taxon>Streptomyces</taxon>
    </lineage>
</organism>
<dbReference type="PROSITE" id="PS00455">
    <property type="entry name" value="AMP_BINDING"/>
    <property type="match status" value="1"/>
</dbReference>
<dbReference type="InterPro" id="IPR042099">
    <property type="entry name" value="ANL_N_sf"/>
</dbReference>
<feature type="region of interest" description="Disordered" evidence="1">
    <location>
        <begin position="533"/>
        <end position="556"/>
    </location>
</feature>
<dbReference type="RefSeq" id="WP_208875373.1">
    <property type="nucleotide sequence ID" value="NZ_CP031320.1"/>
</dbReference>
<dbReference type="Gene3D" id="3.40.50.12780">
    <property type="entry name" value="N-terminal domain of ligase-like"/>
    <property type="match status" value="1"/>
</dbReference>
<feature type="domain" description="Carrier" evidence="2">
    <location>
        <begin position="556"/>
        <end position="631"/>
    </location>
</feature>
<dbReference type="SUPFAM" id="SSF56801">
    <property type="entry name" value="Acetyl-CoA synthetase-like"/>
    <property type="match status" value="1"/>
</dbReference>
<proteinExistence type="predicted"/>
<sequence length="658" mass="69490">MPASRTPQDVLARIRRHAAQDPTGVALVVGETTLTYREFVLASAGLAGRLSAAGVRSGQTVVLYQRQSAQTVVGMVAALWLGAAWCVAEPGQPPERLRALVRDVDCGAVVHGGTDAAGEPYTPPELNALREDAPRPLALLANRCSTEPAAGPGARTDVADAYEAVPAPAETSGAAPAYVITTAGSTGEPKAVVVTRDNLARVIEARPEKPGCVTFSPCRLSWDGSLLLLFHALCTGGTAVLPDHRQLPDAAESAALVLHWRVVYAGGPPSYYRLMLPHLAGADAHLREVILAGEVFPLGLLDQHRAVLPRTQLRNEYGPTEATITVLAHPVAGTYREAVPIGRSLGGQSAYVLDERLRPLEPGRLGELYLGGGQIALGYAARPGDTARHFVADPFTRRRGARMYRTGDLVVLDERGEIVFRGRADGQLKVRGVRVERHGVEAALEDHPAVGQATVLGVPDRHGDTRLVAFWSPAEPGGILPTARELVEFCTGRLVGQAVPGNFHLVDSMPLGPSGKTDEDALRALLGTDTAAAGDVCGTDPATAEPPPEARPDGWHGWPEPQGAVARLWSRVLGHDDFAADDSFFTVGGDSRRVVELHLCLQREWPGAVRVGQLFDLDTVESQAELVAAVKPAAPPARGAATGTPEPGDDAGTPGEQQ</sequence>
<evidence type="ECO:0000259" key="2">
    <source>
        <dbReference type="PROSITE" id="PS50075"/>
    </source>
</evidence>
<dbReference type="Pfam" id="PF00501">
    <property type="entry name" value="AMP-binding"/>
    <property type="match status" value="1"/>
</dbReference>
<dbReference type="Pfam" id="PF00550">
    <property type="entry name" value="PP-binding"/>
    <property type="match status" value="1"/>
</dbReference>
<reference evidence="3 4" key="1">
    <citation type="submission" date="2018-07" db="EMBL/GenBank/DDBJ databases">
        <title>Draft genome of the type strain Streptomyces armeniacus ATCC 15676.</title>
        <authorList>
            <person name="Labana P."/>
            <person name="Gosse J.T."/>
            <person name="Boddy C.N."/>
        </authorList>
    </citation>
    <scope>NUCLEOTIDE SEQUENCE [LARGE SCALE GENOMIC DNA]</scope>
    <source>
        <strain evidence="3 4">ATCC 15676</strain>
    </source>
</reference>
<dbReference type="Pfam" id="PF13193">
    <property type="entry name" value="AMP-binding_C"/>
    <property type="match status" value="1"/>
</dbReference>
<keyword evidence="4" id="KW-1185">Reference proteome</keyword>
<dbReference type="InterPro" id="IPR036736">
    <property type="entry name" value="ACP-like_sf"/>
</dbReference>
<dbReference type="GO" id="GO:0005737">
    <property type="term" value="C:cytoplasm"/>
    <property type="evidence" value="ECO:0007669"/>
    <property type="project" value="TreeGrafter"/>
</dbReference>
<dbReference type="InterPro" id="IPR009081">
    <property type="entry name" value="PP-bd_ACP"/>
</dbReference>